<reference evidence="2" key="1">
    <citation type="journal article" date="2023" name="G3 (Bethesda)">
        <title>Whole genome assembly and annotation of the endangered Caribbean coral Acropora cervicornis.</title>
        <authorList>
            <person name="Selwyn J.D."/>
            <person name="Vollmer S.V."/>
        </authorList>
    </citation>
    <scope>NUCLEOTIDE SEQUENCE</scope>
    <source>
        <strain evidence="2">K2</strain>
    </source>
</reference>
<proteinExistence type="predicted"/>
<keyword evidence="3" id="KW-1185">Reference proteome</keyword>
<gene>
    <name evidence="2" type="ORF">P5673_020469</name>
</gene>
<feature type="region of interest" description="Disordered" evidence="1">
    <location>
        <begin position="146"/>
        <end position="188"/>
    </location>
</feature>
<dbReference type="Proteomes" id="UP001249851">
    <property type="component" value="Unassembled WGS sequence"/>
</dbReference>
<dbReference type="AlphaFoldDB" id="A0AAD9V153"/>
<organism evidence="2 3">
    <name type="scientific">Acropora cervicornis</name>
    <name type="common">Staghorn coral</name>
    <dbReference type="NCBI Taxonomy" id="6130"/>
    <lineage>
        <taxon>Eukaryota</taxon>
        <taxon>Metazoa</taxon>
        <taxon>Cnidaria</taxon>
        <taxon>Anthozoa</taxon>
        <taxon>Hexacorallia</taxon>
        <taxon>Scleractinia</taxon>
        <taxon>Astrocoeniina</taxon>
        <taxon>Acroporidae</taxon>
        <taxon>Acropora</taxon>
    </lineage>
</organism>
<accession>A0AAD9V153</accession>
<dbReference type="EMBL" id="JARQWQ010000050">
    <property type="protein sequence ID" value="KAK2557358.1"/>
    <property type="molecule type" value="Genomic_DNA"/>
</dbReference>
<protein>
    <submittedName>
        <fullName evidence="2">Uncharacterized protein</fullName>
    </submittedName>
</protein>
<sequence>MIDPRNMPCVRVCIARMSPHELPHNALKQYHNYAAKRKAGDSAPNEIVETRLNGIARHLPVDFSFVSAKNGHEHKCDRSRCTSCTCTTSNTFSVSDFYVPLQDKCQAIFNFLNASNGNVHTTPNVSHLSGNTSILTQENDKSDAINGFCHHDDTSLDSNDSPEASNSRSAIGGFNTQPNKVESGRHSSLSIISRHHSVVSNGKEQTASVPHSPAMSDPVECILKPVLNFGPKNDEEVNNASATDYLEKRTRNHSYGLRNIVKPRDFSYEVASISSSSSAGDLFEPSTLSDESSSIGFSSCKDLDVCGYETWPDLGNYSPPESPVQETESTGHYFSLDAEKISTVSKLVPSGSPFKSEISDTLCNSMESRVRRSTLNHVELLSPEIKLVPLSVSSGRQLERESSSLKKELVVKLCDVGKSFKKRKNGGFTLVPGRCTASGRKALSNYSENILPKSTSKHIISATEKQSHRKKLPKNSVSVCDAEYKRGRKKKIKVRKNLSDRREKYFMARYGNLQFKELNTISRMSSRYKVAFTKWPRVFSGALDLINQRLANQNAFWNTIRS</sequence>
<evidence type="ECO:0000313" key="3">
    <source>
        <dbReference type="Proteomes" id="UP001249851"/>
    </source>
</evidence>
<evidence type="ECO:0000313" key="2">
    <source>
        <dbReference type="EMBL" id="KAK2557358.1"/>
    </source>
</evidence>
<evidence type="ECO:0000256" key="1">
    <source>
        <dbReference type="SAM" id="MobiDB-lite"/>
    </source>
</evidence>
<name>A0AAD9V153_ACRCE</name>
<reference evidence="2" key="2">
    <citation type="journal article" date="2023" name="Science">
        <title>Genomic signatures of disease resistance in endangered staghorn corals.</title>
        <authorList>
            <person name="Vollmer S.V."/>
            <person name="Selwyn J.D."/>
            <person name="Despard B.A."/>
            <person name="Roesel C.L."/>
        </authorList>
    </citation>
    <scope>NUCLEOTIDE SEQUENCE</scope>
    <source>
        <strain evidence="2">K2</strain>
    </source>
</reference>
<feature type="compositionally biased region" description="Polar residues" evidence="1">
    <location>
        <begin position="156"/>
        <end position="180"/>
    </location>
</feature>
<comment type="caution">
    <text evidence="2">The sequence shown here is derived from an EMBL/GenBank/DDBJ whole genome shotgun (WGS) entry which is preliminary data.</text>
</comment>